<dbReference type="RefSeq" id="WP_194106583.1">
    <property type="nucleotide sequence ID" value="NZ_JADFFM010000001.1"/>
</dbReference>
<keyword evidence="3" id="KW-1185">Reference proteome</keyword>
<proteinExistence type="predicted"/>
<dbReference type="EMBL" id="JADFFM010000001">
    <property type="protein sequence ID" value="MBE9667238.1"/>
    <property type="molecule type" value="Genomic_DNA"/>
</dbReference>
<feature type="signal peptide" evidence="1">
    <location>
        <begin position="1"/>
        <end position="20"/>
    </location>
</feature>
<keyword evidence="1" id="KW-0732">Signal</keyword>
<accession>A0ABR9XIM7</accession>
<evidence type="ECO:0000313" key="3">
    <source>
        <dbReference type="Proteomes" id="UP000632774"/>
    </source>
</evidence>
<evidence type="ECO:0000313" key="2">
    <source>
        <dbReference type="EMBL" id="MBE9667238.1"/>
    </source>
</evidence>
<name>A0ABR9XIM7_9SPHI</name>
<reference evidence="2 3" key="1">
    <citation type="submission" date="2020-10" db="EMBL/GenBank/DDBJ databases">
        <title>Mucilaginibacter mali sp. nov., isolated from rhizosphere soil of apple orchard.</title>
        <authorList>
            <person name="Lee J.-S."/>
            <person name="Kim H.S."/>
            <person name="Kim J.-S."/>
        </authorList>
    </citation>
    <scope>NUCLEOTIDE SEQUENCE [LARGE SCALE GENOMIC DNA]</scope>
    <source>
        <strain evidence="2 3">KCTC 23157</strain>
    </source>
</reference>
<gene>
    <name evidence="2" type="ORF">IRJ18_12780</name>
</gene>
<organism evidence="2 3">
    <name type="scientific">Mucilaginibacter boryungensis</name>
    <dbReference type="NCBI Taxonomy" id="768480"/>
    <lineage>
        <taxon>Bacteria</taxon>
        <taxon>Pseudomonadati</taxon>
        <taxon>Bacteroidota</taxon>
        <taxon>Sphingobacteriia</taxon>
        <taxon>Sphingobacteriales</taxon>
        <taxon>Sphingobacteriaceae</taxon>
        <taxon>Mucilaginibacter</taxon>
    </lineage>
</organism>
<feature type="chain" id="PRO_5046030073" evidence="1">
    <location>
        <begin position="21"/>
        <end position="437"/>
    </location>
</feature>
<dbReference type="Proteomes" id="UP000632774">
    <property type="component" value="Unassembled WGS sequence"/>
</dbReference>
<comment type="caution">
    <text evidence="2">The sequence shown here is derived from an EMBL/GenBank/DDBJ whole genome shotgun (WGS) entry which is preliminary data.</text>
</comment>
<sequence>MKTIILTIFIGLLIFKTTFAQHNQTNFITSDIDNFWQAYDKIQTTKDSVQQYNYINHLFIDRGTPGLKAIMKVRDYTAKSYVDAINSYPLFWNSIRPNTYKTRQFAAEIAANVQKLQKLYPALKPAKIYFTMGAFRTGGTTLDSMVLIGSEIAMADEHTDTREFPANFNSLKTYFKTNPINIVVFNNVHEYVHTQQKTTVADYLVSQCVLEGVAEFLAEKATGKASTLPALAYGNGHKNRIAAVFAAQMFNSGTGYWLYSNAENEFGVRDLGYYVGYAICENYYNKAADKKQAIKEMIELDYNNLAALGQFVDRSGYFDKPMQVIKADYGKNQPTVTGVKPFVDGKTLVNPATTQLTIQFSAAMDKRYRNFELGPLGEKNLLKLKRFVGFSDDGRSVTFEIELKPGQHYQIIVGSGFRNTDGINLKPYLLDFTTAGN</sequence>
<evidence type="ECO:0000256" key="1">
    <source>
        <dbReference type="SAM" id="SignalP"/>
    </source>
</evidence>
<protein>
    <submittedName>
        <fullName evidence="2">Ig-like domain-containing protein</fullName>
    </submittedName>
</protein>